<dbReference type="Pfam" id="PF00129">
    <property type="entry name" value="MHC_I"/>
    <property type="match status" value="1"/>
</dbReference>
<evidence type="ECO:0000313" key="12">
    <source>
        <dbReference type="Proteomes" id="UP000504617"/>
    </source>
</evidence>
<evidence type="ECO:0000256" key="3">
    <source>
        <dbReference type="ARBA" id="ARBA00022692"/>
    </source>
</evidence>
<keyword evidence="3" id="KW-0812">Transmembrane</keyword>
<accession>A0A6I9Z2V6</accession>
<dbReference type="PRINTS" id="PR01638">
    <property type="entry name" value="MHCCLASSI"/>
</dbReference>
<comment type="similarity">
    <text evidence="10">Belongs to the MHC class I family.</text>
</comment>
<dbReference type="OrthoDB" id="9183726at2759"/>
<evidence type="ECO:0000256" key="6">
    <source>
        <dbReference type="ARBA" id="ARBA00022989"/>
    </source>
</evidence>
<protein>
    <submittedName>
        <fullName evidence="13">Major histocompatibility complex class I-related gene protein-like</fullName>
    </submittedName>
</protein>
<keyword evidence="8" id="KW-1015">Disulfide bond</keyword>
<dbReference type="GeneID" id="106555801"/>
<keyword evidence="12" id="KW-1185">Reference proteome</keyword>
<feature type="non-terminal residue" evidence="13">
    <location>
        <position position="1"/>
    </location>
</feature>
<evidence type="ECO:0000256" key="2">
    <source>
        <dbReference type="ARBA" id="ARBA00022451"/>
    </source>
</evidence>
<dbReference type="Gene3D" id="3.30.500.10">
    <property type="entry name" value="MHC class I-like antigen recognition-like"/>
    <property type="match status" value="1"/>
</dbReference>
<evidence type="ECO:0000259" key="11">
    <source>
        <dbReference type="Pfam" id="PF00129"/>
    </source>
</evidence>
<name>A0A6I9Z2V6_9SAUR</name>
<dbReference type="InterPro" id="IPR011161">
    <property type="entry name" value="MHC_I-like_Ag-recog"/>
</dbReference>
<dbReference type="InterPro" id="IPR011162">
    <property type="entry name" value="MHC_I/II-like_Ag-recog"/>
</dbReference>
<dbReference type="Proteomes" id="UP000504617">
    <property type="component" value="Unplaced"/>
</dbReference>
<keyword evidence="6" id="KW-1133">Transmembrane helix</keyword>
<keyword evidence="9" id="KW-0325">Glycoprotein</keyword>
<feature type="domain" description="MHC class I-like antigen recognition-like" evidence="11">
    <location>
        <begin position="5"/>
        <end position="102"/>
    </location>
</feature>
<dbReference type="PANTHER" id="PTHR16675">
    <property type="entry name" value="MHC CLASS I-RELATED"/>
    <property type="match status" value="1"/>
</dbReference>
<keyword evidence="5" id="KW-0391">Immunity</keyword>
<dbReference type="SUPFAM" id="SSF54452">
    <property type="entry name" value="MHC antigen-recognition domain"/>
    <property type="match status" value="1"/>
</dbReference>
<evidence type="ECO:0000313" key="13">
    <source>
        <dbReference type="RefSeq" id="XP_013930190.1"/>
    </source>
</evidence>
<dbReference type="PANTHER" id="PTHR16675:SF242">
    <property type="entry name" value="MAJOR HISTOCOMPATIBILITY COMPLEX CLASS I-RELATED GENE PROTEIN"/>
    <property type="match status" value="1"/>
</dbReference>
<dbReference type="InterPro" id="IPR037055">
    <property type="entry name" value="MHC_I-like_Ag-recog_sf"/>
</dbReference>
<feature type="non-terminal residue" evidence="13">
    <location>
        <position position="105"/>
    </location>
</feature>
<sequence>YDVLVQNFHSQNEGLHTWQAVLGCELREDGSQEGYFHYGYDGMDFISFDKETFRWVTAQPQAQRVKEKWEDDPRWFQENKHFLEDTCIVLMKKYLSYGKEALQRT</sequence>
<dbReference type="AlphaFoldDB" id="A0A6I9Z2V6"/>
<comment type="subcellular location">
    <subcellularLocation>
        <location evidence="1">Membrane</location>
        <topology evidence="1">Single-pass type I membrane protein</topology>
    </subcellularLocation>
</comment>
<evidence type="ECO:0000256" key="10">
    <source>
        <dbReference type="RuleBase" id="RU004439"/>
    </source>
</evidence>
<keyword evidence="7" id="KW-0472">Membrane</keyword>
<dbReference type="GO" id="GO:0005615">
    <property type="term" value="C:extracellular space"/>
    <property type="evidence" value="ECO:0007669"/>
    <property type="project" value="TreeGrafter"/>
</dbReference>
<keyword evidence="4" id="KW-0732">Signal</keyword>
<evidence type="ECO:0000256" key="9">
    <source>
        <dbReference type="ARBA" id="ARBA00023180"/>
    </source>
</evidence>
<dbReference type="InterPro" id="IPR050208">
    <property type="entry name" value="MHC_class-I_related"/>
</dbReference>
<evidence type="ECO:0000256" key="5">
    <source>
        <dbReference type="ARBA" id="ARBA00022859"/>
    </source>
</evidence>
<evidence type="ECO:0000256" key="1">
    <source>
        <dbReference type="ARBA" id="ARBA00004479"/>
    </source>
</evidence>
<keyword evidence="2" id="KW-0490">MHC I</keyword>
<evidence type="ECO:0000256" key="4">
    <source>
        <dbReference type="ARBA" id="ARBA00022729"/>
    </source>
</evidence>
<evidence type="ECO:0000256" key="8">
    <source>
        <dbReference type="ARBA" id="ARBA00023157"/>
    </source>
</evidence>
<reference evidence="13" key="1">
    <citation type="submission" date="2025-08" db="UniProtKB">
        <authorList>
            <consortium name="RefSeq"/>
        </authorList>
    </citation>
    <scope>IDENTIFICATION</scope>
    <source>
        <tissue evidence="13">Skeletal muscle</tissue>
    </source>
</reference>
<gene>
    <name evidence="13" type="primary">LOC106555801</name>
</gene>
<evidence type="ECO:0000256" key="7">
    <source>
        <dbReference type="ARBA" id="ARBA00023136"/>
    </source>
</evidence>
<organism evidence="12 13">
    <name type="scientific">Thamnophis sirtalis</name>
    <dbReference type="NCBI Taxonomy" id="35019"/>
    <lineage>
        <taxon>Eukaryota</taxon>
        <taxon>Metazoa</taxon>
        <taxon>Chordata</taxon>
        <taxon>Craniata</taxon>
        <taxon>Vertebrata</taxon>
        <taxon>Euteleostomi</taxon>
        <taxon>Lepidosauria</taxon>
        <taxon>Squamata</taxon>
        <taxon>Bifurcata</taxon>
        <taxon>Unidentata</taxon>
        <taxon>Episquamata</taxon>
        <taxon>Toxicofera</taxon>
        <taxon>Serpentes</taxon>
        <taxon>Colubroidea</taxon>
        <taxon>Colubridae</taxon>
        <taxon>Natricinae</taxon>
        <taxon>Thamnophis</taxon>
    </lineage>
</organism>
<dbReference type="InterPro" id="IPR001039">
    <property type="entry name" value="MHC_I_a_a1/a2"/>
</dbReference>
<dbReference type="KEGG" id="tsr:106555801"/>
<dbReference type="GO" id="GO:0006955">
    <property type="term" value="P:immune response"/>
    <property type="evidence" value="ECO:0007669"/>
    <property type="project" value="TreeGrafter"/>
</dbReference>
<dbReference type="GO" id="GO:0002474">
    <property type="term" value="P:antigen processing and presentation of peptide antigen via MHC class I"/>
    <property type="evidence" value="ECO:0007669"/>
    <property type="project" value="UniProtKB-KW"/>
</dbReference>
<proteinExistence type="inferred from homology"/>
<dbReference type="GO" id="GO:0042612">
    <property type="term" value="C:MHC class I protein complex"/>
    <property type="evidence" value="ECO:0007669"/>
    <property type="project" value="UniProtKB-KW"/>
</dbReference>
<dbReference type="RefSeq" id="XP_013930190.1">
    <property type="nucleotide sequence ID" value="XM_014074715.1"/>
</dbReference>
<dbReference type="GO" id="GO:0009897">
    <property type="term" value="C:external side of plasma membrane"/>
    <property type="evidence" value="ECO:0007669"/>
    <property type="project" value="TreeGrafter"/>
</dbReference>